<evidence type="ECO:0000256" key="9">
    <source>
        <dbReference type="ARBA" id="ARBA00066177"/>
    </source>
</evidence>
<dbReference type="GO" id="GO:0030968">
    <property type="term" value="P:endoplasmic reticulum unfolded protein response"/>
    <property type="evidence" value="ECO:0007669"/>
    <property type="project" value="UniProtKB-UniRule"/>
</dbReference>
<dbReference type="GO" id="GO:0030246">
    <property type="term" value="F:carbohydrate binding"/>
    <property type="evidence" value="ECO:0007669"/>
    <property type="project" value="UniProtKB-UniRule"/>
</dbReference>
<feature type="chain" id="PRO_5026057125" description="Endoplasmic reticulum lectin" evidence="12">
    <location>
        <begin position="30"/>
        <end position="594"/>
    </location>
</feature>
<dbReference type="AlphaFoldDB" id="A0A6I8PF17"/>
<evidence type="ECO:0000256" key="5">
    <source>
        <dbReference type="ARBA" id="ARBA00022824"/>
    </source>
</evidence>
<dbReference type="Proteomes" id="UP000002279">
    <property type="component" value="Chromosome 10"/>
</dbReference>
<dbReference type="InParanoid" id="A0A6I8PF17"/>
<reference evidence="14" key="2">
    <citation type="submission" date="2025-08" db="UniProtKB">
        <authorList>
            <consortium name="Ensembl"/>
        </authorList>
    </citation>
    <scope>IDENTIFICATION</scope>
    <source>
        <strain evidence="14">Glennie</strain>
    </source>
</reference>
<accession>A0A6I8PF17</accession>
<keyword evidence="15" id="KW-1185">Reference proteome</keyword>
<feature type="region of interest" description="Disordered" evidence="11">
    <location>
        <begin position="396"/>
        <end position="415"/>
    </location>
</feature>
<keyword evidence="4 10" id="KW-0430">Lectin</keyword>
<evidence type="ECO:0000259" key="13">
    <source>
        <dbReference type="PROSITE" id="PS51914"/>
    </source>
</evidence>
<feature type="signal peptide" evidence="12">
    <location>
        <begin position="1"/>
        <end position="29"/>
    </location>
</feature>
<evidence type="ECO:0000256" key="1">
    <source>
        <dbReference type="ARBA" id="ARBA00004319"/>
    </source>
</evidence>
<organism evidence="14 15">
    <name type="scientific">Ornithorhynchus anatinus</name>
    <name type="common">Duckbill platypus</name>
    <dbReference type="NCBI Taxonomy" id="9258"/>
    <lineage>
        <taxon>Eukaryota</taxon>
        <taxon>Metazoa</taxon>
        <taxon>Chordata</taxon>
        <taxon>Craniata</taxon>
        <taxon>Vertebrata</taxon>
        <taxon>Euteleostomi</taxon>
        <taxon>Mammalia</taxon>
        <taxon>Monotremata</taxon>
        <taxon>Ornithorhynchidae</taxon>
        <taxon>Ornithorhynchus</taxon>
    </lineage>
</organism>
<dbReference type="Ensembl" id="ENSOANT00000059756.1">
    <property type="protein sequence ID" value="ENSOANP00000052505.1"/>
    <property type="gene ID" value="ENSOANG00000030032.2"/>
</dbReference>
<reference evidence="14" key="3">
    <citation type="submission" date="2025-09" db="UniProtKB">
        <authorList>
            <consortium name="Ensembl"/>
        </authorList>
    </citation>
    <scope>IDENTIFICATION</scope>
    <source>
        <strain evidence="14">Glennie</strain>
    </source>
</reference>
<dbReference type="InterPro" id="IPR045149">
    <property type="entry name" value="OS-9-like"/>
</dbReference>
<comment type="similarity">
    <text evidence="2 10">Belongs to the OS-9 family.</text>
</comment>
<comment type="function">
    <text evidence="10">Lectin involved in the quality control of the secretory pathway. As a member of the endoplasmic reticulum-associated degradation lumenal (ERAD-L) surveillance system, targets misfolded endoplasmic reticulum lumenal glycoproteins for degradation.</text>
</comment>
<evidence type="ECO:0000256" key="8">
    <source>
        <dbReference type="ARBA" id="ARBA00053710"/>
    </source>
</evidence>
<keyword evidence="3 12" id="KW-0732">Signal</keyword>
<feature type="domain" description="MRH" evidence="13">
    <location>
        <begin position="108"/>
        <end position="232"/>
    </location>
</feature>
<keyword evidence="5 10" id="KW-0256">Endoplasmic reticulum</keyword>
<feature type="region of interest" description="Disordered" evidence="11">
    <location>
        <begin position="562"/>
        <end position="594"/>
    </location>
</feature>
<sequence>MAVSLSLRPGPPLPVLLLLLGTASEAAVGSLNLAELSDMRYGIEILPRPVLGGQSREEEVVVLSSRFKQKYECRLPAGAVHFQHDGQDEVPAYQGPSVPELLRPLGLGPCLVKTKDWWTYEFCYGRHIQQYHLEESEIKGDILYLGYYQSTFNWEDESAKASKQHRLKRYHSQSYGNGSRCDLSGRPREAEVRFLCDQRAGPDGGSDYIDRVDEPQSCSYVLTVRTPRLCPHPFLRPPPSAAPQPIRCHPALPPAQYGEFMRTQACECGDTDRFVISLPPLSFRLFSPPLFLLPTSSFPHSFLHDLPTAAVSQENTAPQPPSKPPPESPPKMAQQEEEKEVEGPEEEEEKEVATAVGEEEQEQQEEEEEEEEEEDVAVSGLDLLGRLQRELEESLLTGVRHQPQPEAGAAAHLEVQVTWQQQLKGDSAVTPGKGRGAAATSAPPFTFPSSFISPSSLSSPSALTSPSSLSSPSALTSPSTLTSPPHPSLLPSPSLPSSTPPRLPSLPSPPTPPGKIEIKIVRRMGAGGTLEDEAQWLSDEDSRDLKEIFFSILIQGVEEAQQERQRQQQLENNYRRVWGPRGAEGTGDPDEFDF</sequence>
<feature type="compositionally biased region" description="Pro residues" evidence="11">
    <location>
        <begin position="318"/>
        <end position="329"/>
    </location>
</feature>
<evidence type="ECO:0000256" key="10">
    <source>
        <dbReference type="RuleBase" id="RU369099"/>
    </source>
</evidence>
<feature type="region of interest" description="Disordered" evidence="11">
    <location>
        <begin position="312"/>
        <end position="385"/>
    </location>
</feature>
<dbReference type="GeneTree" id="ENSGT00530000063603"/>
<feature type="compositionally biased region" description="Low complexity" evidence="11">
    <location>
        <begin position="567"/>
        <end position="576"/>
    </location>
</feature>
<dbReference type="PROSITE" id="PS51914">
    <property type="entry name" value="MRH"/>
    <property type="match status" value="1"/>
</dbReference>
<keyword evidence="7" id="KW-0325">Glycoprotein</keyword>
<dbReference type="Bgee" id="ENSOANG00000030032">
    <property type="expression patterns" value="Expressed in cerebellum and 7 other cell types or tissues"/>
</dbReference>
<evidence type="ECO:0000256" key="2">
    <source>
        <dbReference type="ARBA" id="ARBA00009918"/>
    </source>
</evidence>
<evidence type="ECO:0000256" key="6">
    <source>
        <dbReference type="ARBA" id="ARBA00023157"/>
    </source>
</evidence>
<dbReference type="InterPro" id="IPR044865">
    <property type="entry name" value="MRH_dom"/>
</dbReference>
<dbReference type="GO" id="GO:0005788">
    <property type="term" value="C:endoplasmic reticulum lumen"/>
    <property type="evidence" value="ECO:0000318"/>
    <property type="project" value="GO_Central"/>
</dbReference>
<evidence type="ECO:0000256" key="7">
    <source>
        <dbReference type="ARBA" id="ARBA00023180"/>
    </source>
</evidence>
<dbReference type="PANTHER" id="PTHR15414:SF5">
    <property type="entry name" value="PROTEIN OS-9"/>
    <property type="match status" value="1"/>
</dbReference>
<dbReference type="InterPro" id="IPR012913">
    <property type="entry name" value="OS9-like_dom"/>
</dbReference>
<feature type="compositionally biased region" description="Acidic residues" evidence="11">
    <location>
        <begin position="357"/>
        <end position="376"/>
    </location>
</feature>
<feature type="compositionally biased region" description="Low complexity" evidence="11">
    <location>
        <begin position="437"/>
        <end position="483"/>
    </location>
</feature>
<feature type="compositionally biased region" description="Pro residues" evidence="11">
    <location>
        <begin position="484"/>
        <end position="513"/>
    </location>
</feature>
<name>A0A6I8PF17_ORNAN</name>
<evidence type="ECO:0000256" key="4">
    <source>
        <dbReference type="ARBA" id="ARBA00022734"/>
    </source>
</evidence>
<dbReference type="Gene3D" id="2.70.130.10">
    <property type="entry name" value="Mannose-6-phosphate receptor binding domain"/>
    <property type="match status" value="1"/>
</dbReference>
<reference evidence="14 15" key="1">
    <citation type="journal article" date="2008" name="Nature">
        <title>Genome analysis of the platypus reveals unique signatures of evolution.</title>
        <authorList>
            <person name="Warren W.C."/>
            <person name="Hillier L.W."/>
            <person name="Marshall Graves J.A."/>
            <person name="Birney E."/>
            <person name="Ponting C.P."/>
            <person name="Grutzner F."/>
            <person name="Belov K."/>
            <person name="Miller W."/>
            <person name="Clarke L."/>
            <person name="Chinwalla A.T."/>
            <person name="Yang S.P."/>
            <person name="Heger A."/>
            <person name="Locke D.P."/>
            <person name="Miethke P."/>
            <person name="Waters P.D."/>
            <person name="Veyrunes F."/>
            <person name="Fulton L."/>
            <person name="Fulton B."/>
            <person name="Graves T."/>
            <person name="Wallis J."/>
            <person name="Puente X.S."/>
            <person name="Lopez-Otin C."/>
            <person name="Ordonez G.R."/>
            <person name="Eichler E.E."/>
            <person name="Chen L."/>
            <person name="Cheng Z."/>
            <person name="Deakin J.E."/>
            <person name="Alsop A."/>
            <person name="Thompson K."/>
            <person name="Kirby P."/>
            <person name="Papenfuss A.T."/>
            <person name="Wakefield M.J."/>
            <person name="Olender T."/>
            <person name="Lancet D."/>
            <person name="Huttley G.A."/>
            <person name="Smit A.F."/>
            <person name="Pask A."/>
            <person name="Temple-Smith P."/>
            <person name="Batzer M.A."/>
            <person name="Walker J.A."/>
            <person name="Konkel M.K."/>
            <person name="Harris R.S."/>
            <person name="Whittington C.M."/>
            <person name="Wong E.S."/>
            <person name="Gemmell N.J."/>
            <person name="Buschiazzo E."/>
            <person name="Vargas Jentzsch I.M."/>
            <person name="Merkel A."/>
            <person name="Schmitz J."/>
            <person name="Zemann A."/>
            <person name="Churakov G."/>
            <person name="Kriegs J.O."/>
            <person name="Brosius J."/>
            <person name="Murchison E.P."/>
            <person name="Sachidanandam R."/>
            <person name="Smith C."/>
            <person name="Hannon G.J."/>
            <person name="Tsend-Ayush E."/>
            <person name="McMillan D."/>
            <person name="Attenborough R."/>
            <person name="Rens W."/>
            <person name="Ferguson-Smith M."/>
            <person name="Lefevre C.M."/>
            <person name="Sharp J.A."/>
            <person name="Nicholas K.R."/>
            <person name="Ray D.A."/>
            <person name="Kube M."/>
            <person name="Reinhardt R."/>
            <person name="Pringle T.H."/>
            <person name="Taylor J."/>
            <person name="Jones R.C."/>
            <person name="Nixon B."/>
            <person name="Dacheux J.L."/>
            <person name="Niwa H."/>
            <person name="Sekita Y."/>
            <person name="Huang X."/>
            <person name="Stark A."/>
            <person name="Kheradpour P."/>
            <person name="Kellis M."/>
            <person name="Flicek P."/>
            <person name="Chen Y."/>
            <person name="Webber C."/>
            <person name="Hardison R."/>
            <person name="Nelson J."/>
            <person name="Hallsworth-Pepin K."/>
            <person name="Delehaunty K."/>
            <person name="Markovic C."/>
            <person name="Minx P."/>
            <person name="Feng Y."/>
            <person name="Kremitzki C."/>
            <person name="Mitreva M."/>
            <person name="Glasscock J."/>
            <person name="Wylie T."/>
            <person name="Wohldmann P."/>
            <person name="Thiru P."/>
            <person name="Nhan M.N."/>
            <person name="Pohl C.S."/>
            <person name="Smith S.M."/>
            <person name="Hou S."/>
            <person name="Nefedov M."/>
            <person name="de Jong P.J."/>
            <person name="Renfree M.B."/>
            <person name="Mardis E.R."/>
            <person name="Wilson R.K."/>
        </authorList>
    </citation>
    <scope>NUCLEOTIDE SEQUENCE [LARGE SCALE GENOMIC DNA]</scope>
    <source>
        <strain evidence="14 15">Glennie</strain>
    </source>
</reference>
<evidence type="ECO:0000313" key="14">
    <source>
        <dbReference type="Ensembl" id="ENSOANP00000052505.1"/>
    </source>
</evidence>
<comment type="subunit">
    <text evidence="9">Component of the HRD1 complex, which comprises at least SYNV1/HRD1, DERL1/2, FAM8A1, HERPUD1/HERP, OS9, SEL1L and UBE2J1. FAM8A1 is stabilized by interaction with SYNV1, which prevents its proteasomal degradation. OS9 and UBE2J1 recruitment to the complex may be mediated by SEL1L. Through this complex, may interact with ERLEC1 and HSPA5. Interacts (via C-terminus) with CPNE6 (via second C2 domain); this interaction occurs in a calcium-dependent manner in vitro. Interacts with CREB3.</text>
</comment>
<dbReference type="GO" id="GO:0030970">
    <property type="term" value="P:retrograde protein transport, ER to cytosol"/>
    <property type="evidence" value="ECO:0000318"/>
    <property type="project" value="GO_Central"/>
</dbReference>
<comment type="function">
    <text evidence="8">Lectin component of the HRD1 complex, which functions in endoplasmic reticulum (ER) quality control and ER-associated degradation (ERAD). Specifically recognizes and binds improperly folded glycoproteins as well as hyperglycosylated proteins, retain them in the ER, and transfers them to the ubiquitination machinery and promote their degradation. Possible targets include TRPV4 as well as hyperglycosylated HSP90B1.</text>
</comment>
<feature type="compositionally biased region" description="Acidic residues" evidence="11">
    <location>
        <begin position="335"/>
        <end position="350"/>
    </location>
</feature>
<keyword evidence="6" id="KW-1015">Disulfide bond</keyword>
<dbReference type="SUPFAM" id="SSF50911">
    <property type="entry name" value="Mannose 6-phosphate receptor domain"/>
    <property type="match status" value="1"/>
</dbReference>
<evidence type="ECO:0000256" key="12">
    <source>
        <dbReference type="SAM" id="SignalP"/>
    </source>
</evidence>
<proteinExistence type="inferred from homology"/>
<protein>
    <recommendedName>
        <fullName evidence="10">Endoplasmic reticulum lectin</fullName>
    </recommendedName>
</protein>
<dbReference type="FunFam" id="2.70.130.10:FF:000002">
    <property type="entry name" value="protein OS-9 isoform X1"/>
    <property type="match status" value="1"/>
</dbReference>
<dbReference type="Pfam" id="PF07915">
    <property type="entry name" value="PRKCSH"/>
    <property type="match status" value="1"/>
</dbReference>
<evidence type="ECO:0000313" key="15">
    <source>
        <dbReference type="Proteomes" id="UP000002279"/>
    </source>
</evidence>
<dbReference type="PANTHER" id="PTHR15414">
    <property type="entry name" value="OS-9-RELATED"/>
    <property type="match status" value="1"/>
</dbReference>
<dbReference type="OMA" id="HSQLEDN"/>
<feature type="region of interest" description="Disordered" evidence="11">
    <location>
        <begin position="424"/>
        <end position="516"/>
    </location>
</feature>
<evidence type="ECO:0000256" key="3">
    <source>
        <dbReference type="ARBA" id="ARBA00022729"/>
    </source>
</evidence>
<evidence type="ECO:0000256" key="11">
    <source>
        <dbReference type="SAM" id="MobiDB-lite"/>
    </source>
</evidence>
<dbReference type="InterPro" id="IPR009011">
    <property type="entry name" value="Man6P_isomerase_rcpt-bd_dom_sf"/>
</dbReference>
<dbReference type="FunCoup" id="A0A6I8PF17">
    <property type="interactions" value="1177"/>
</dbReference>
<comment type="subcellular location">
    <subcellularLocation>
        <location evidence="1 10">Endoplasmic reticulum lumen</location>
    </subcellularLocation>
</comment>